<dbReference type="KEGG" id="mmr:Mmar10_0162"/>
<dbReference type="STRING" id="394221.Mmar10_0162"/>
<evidence type="ECO:0000256" key="3">
    <source>
        <dbReference type="ARBA" id="ARBA00023125"/>
    </source>
</evidence>
<dbReference type="PANTHER" id="PTHR30408:SF12">
    <property type="entry name" value="TYPE I RESTRICTION ENZYME MJAVIII SPECIFICITY SUBUNIT"/>
    <property type="match status" value="1"/>
</dbReference>
<feature type="domain" description="Type I restriction modification DNA specificity" evidence="4">
    <location>
        <begin position="5"/>
        <end position="162"/>
    </location>
</feature>
<sequence length="383" mass="41710">MSPTIALGDIVKLRKGRKAQEVLSAAAAGALPYIQIDEVRGVAPTKYAKDPSAVDVGPDDLCIVWDGANAGTVGYGLSGAIGSTVARIRFSDHGQWDAAFVGRLLQGKFRQLNDQAQARGATIPHVDKSKLEQLAIPRIDLDEQRRIAAILDKADAIRRKREEALALADDFLKSTFLEMFGDPLAPEPHGSISTIDTECDLFAGNSLPRGEEFRGQDRGCLLLKVSDLNSEGNETQIVSSKLWVPPNEKLRASMVAPAGSIVFPKRGGAISTNKKRVLSRPAVLDPNLMGVAPKSGSSISFRYLRNWFELLDLVTISSGSTVPQLNKKDVGPLRIVVPTPVDLERFDNIYERSAKLREKLRSAWDSSAHLFASLSQRAFRGEL</sequence>
<dbReference type="GO" id="GO:0003677">
    <property type="term" value="F:DNA binding"/>
    <property type="evidence" value="ECO:0007669"/>
    <property type="project" value="UniProtKB-KW"/>
</dbReference>
<dbReference type="GO" id="GO:0009307">
    <property type="term" value="P:DNA restriction-modification system"/>
    <property type="evidence" value="ECO:0007669"/>
    <property type="project" value="UniProtKB-KW"/>
</dbReference>
<evidence type="ECO:0000256" key="1">
    <source>
        <dbReference type="ARBA" id="ARBA00010923"/>
    </source>
</evidence>
<dbReference type="CDD" id="cd17263">
    <property type="entry name" value="RMtype1_S_AbaB8300I-TRD1-CR1_like"/>
    <property type="match status" value="1"/>
</dbReference>
<gene>
    <name evidence="5" type="ordered locus">Mmar10_0162</name>
</gene>
<keyword evidence="2" id="KW-0680">Restriction system</keyword>
<evidence type="ECO:0000256" key="2">
    <source>
        <dbReference type="ARBA" id="ARBA00022747"/>
    </source>
</evidence>
<evidence type="ECO:0000313" key="5">
    <source>
        <dbReference type="EMBL" id="ABI64458.1"/>
    </source>
</evidence>
<dbReference type="HOGENOM" id="CLU_021095_10_1_5"/>
<evidence type="ECO:0000313" key="6">
    <source>
        <dbReference type="Proteomes" id="UP000001964"/>
    </source>
</evidence>
<dbReference type="AlphaFoldDB" id="Q0ATC9"/>
<proteinExistence type="inferred from homology"/>
<dbReference type="Proteomes" id="UP000001964">
    <property type="component" value="Chromosome"/>
</dbReference>
<dbReference type="Pfam" id="PF01420">
    <property type="entry name" value="Methylase_S"/>
    <property type="match status" value="1"/>
</dbReference>
<protein>
    <submittedName>
        <fullName evidence="5">Restriction modification system DNA specificity domain</fullName>
    </submittedName>
</protein>
<reference evidence="5 6" key="1">
    <citation type="submission" date="2006-08" db="EMBL/GenBank/DDBJ databases">
        <title>Complete sequence of Maricaulis maris MCS10.</title>
        <authorList>
            <consortium name="US DOE Joint Genome Institute"/>
            <person name="Copeland A."/>
            <person name="Lucas S."/>
            <person name="Lapidus A."/>
            <person name="Barry K."/>
            <person name="Detter J.C."/>
            <person name="Glavina del Rio T."/>
            <person name="Hammon N."/>
            <person name="Israni S."/>
            <person name="Dalin E."/>
            <person name="Tice H."/>
            <person name="Pitluck S."/>
            <person name="Saunders E."/>
            <person name="Brettin T."/>
            <person name="Bruce D."/>
            <person name="Han C."/>
            <person name="Tapia R."/>
            <person name="Gilna P."/>
            <person name="Schmutz J."/>
            <person name="Larimer F."/>
            <person name="Land M."/>
            <person name="Hauser L."/>
            <person name="Kyrpides N."/>
            <person name="Mikhailova N."/>
            <person name="Viollier P."/>
            <person name="Stephens C."/>
            <person name="Richardson P."/>
        </authorList>
    </citation>
    <scope>NUCLEOTIDE SEQUENCE [LARGE SCALE GENOMIC DNA]</scope>
    <source>
        <strain evidence="5 6">MCS10</strain>
    </source>
</reference>
<dbReference type="RefSeq" id="WP_011642105.1">
    <property type="nucleotide sequence ID" value="NC_008347.1"/>
</dbReference>
<dbReference type="EMBL" id="CP000449">
    <property type="protein sequence ID" value="ABI64458.1"/>
    <property type="molecule type" value="Genomic_DNA"/>
</dbReference>
<comment type="similarity">
    <text evidence="1">Belongs to the type-I restriction system S methylase family.</text>
</comment>
<dbReference type="Gene3D" id="3.90.220.20">
    <property type="entry name" value="DNA methylase specificity domains"/>
    <property type="match status" value="2"/>
</dbReference>
<keyword evidence="6" id="KW-1185">Reference proteome</keyword>
<name>Q0ATC9_MARMM</name>
<dbReference type="OrthoDB" id="164285at2"/>
<accession>Q0ATC9</accession>
<dbReference type="PANTHER" id="PTHR30408">
    <property type="entry name" value="TYPE-1 RESTRICTION ENZYME ECOKI SPECIFICITY PROTEIN"/>
    <property type="match status" value="1"/>
</dbReference>
<dbReference type="InterPro" id="IPR000055">
    <property type="entry name" value="Restrct_endonuc_typeI_TRD"/>
</dbReference>
<organism evidence="5 6">
    <name type="scientific">Maricaulis maris (strain MCS10)</name>
    <name type="common">Caulobacter maris</name>
    <dbReference type="NCBI Taxonomy" id="394221"/>
    <lineage>
        <taxon>Bacteria</taxon>
        <taxon>Pseudomonadati</taxon>
        <taxon>Pseudomonadota</taxon>
        <taxon>Alphaproteobacteria</taxon>
        <taxon>Maricaulales</taxon>
        <taxon>Maricaulaceae</taxon>
        <taxon>Maricaulis</taxon>
    </lineage>
</organism>
<dbReference type="InterPro" id="IPR044946">
    <property type="entry name" value="Restrct_endonuc_typeI_TRD_sf"/>
</dbReference>
<evidence type="ECO:0000259" key="4">
    <source>
        <dbReference type="Pfam" id="PF01420"/>
    </source>
</evidence>
<dbReference type="InterPro" id="IPR052021">
    <property type="entry name" value="Type-I_RS_S_subunit"/>
</dbReference>
<dbReference type="eggNOG" id="COG0732">
    <property type="taxonomic scope" value="Bacteria"/>
</dbReference>
<dbReference type="REBASE" id="13543">
    <property type="entry name" value="S.Mma10ORF161P"/>
</dbReference>
<keyword evidence="3" id="KW-0238">DNA-binding</keyword>
<dbReference type="SUPFAM" id="SSF116734">
    <property type="entry name" value="DNA methylase specificity domain"/>
    <property type="match status" value="2"/>
</dbReference>